<proteinExistence type="inferred from homology"/>
<dbReference type="InterPro" id="IPR038488">
    <property type="entry name" value="Integrase_DNA-bd_sf"/>
</dbReference>
<organism evidence="8 9">
    <name type="scientific">Acinetobacter soli</name>
    <dbReference type="NCBI Taxonomy" id="487316"/>
    <lineage>
        <taxon>Bacteria</taxon>
        <taxon>Pseudomonadati</taxon>
        <taxon>Pseudomonadota</taxon>
        <taxon>Gammaproteobacteria</taxon>
        <taxon>Moraxellales</taxon>
        <taxon>Moraxellaceae</taxon>
        <taxon>Acinetobacter</taxon>
    </lineage>
</organism>
<dbReference type="Proteomes" id="UP001256400">
    <property type="component" value="Chromosome"/>
</dbReference>
<dbReference type="EMBL" id="CP134206">
    <property type="protein sequence ID" value="WND05621.1"/>
    <property type="molecule type" value="Genomic_DNA"/>
</dbReference>
<keyword evidence="4" id="KW-0233">DNA recombination</keyword>
<dbReference type="CDD" id="cd00801">
    <property type="entry name" value="INT_P4_C"/>
    <property type="match status" value="1"/>
</dbReference>
<dbReference type="InterPro" id="IPR044068">
    <property type="entry name" value="CB"/>
</dbReference>
<comment type="similarity">
    <text evidence="1">Belongs to the 'phage' integrase family.</text>
</comment>
<dbReference type="SUPFAM" id="SSF56349">
    <property type="entry name" value="DNA breaking-rejoining enzymes"/>
    <property type="match status" value="1"/>
</dbReference>
<dbReference type="PANTHER" id="PTHR30629:SF2">
    <property type="entry name" value="PROPHAGE INTEGRASE INTS-RELATED"/>
    <property type="match status" value="1"/>
</dbReference>
<keyword evidence="3 5" id="KW-0238">DNA-binding</keyword>
<evidence type="ECO:0000256" key="3">
    <source>
        <dbReference type="ARBA" id="ARBA00023125"/>
    </source>
</evidence>
<dbReference type="RefSeq" id="WP_151820557.1">
    <property type="nucleotide sequence ID" value="NZ_BKUB01000027.1"/>
</dbReference>
<dbReference type="Pfam" id="PF00589">
    <property type="entry name" value="Phage_integrase"/>
    <property type="match status" value="1"/>
</dbReference>
<dbReference type="Gene3D" id="1.10.443.10">
    <property type="entry name" value="Intergrase catalytic core"/>
    <property type="match status" value="1"/>
</dbReference>
<dbReference type="GO" id="GO:0015074">
    <property type="term" value="P:DNA integration"/>
    <property type="evidence" value="ECO:0007669"/>
    <property type="project" value="UniProtKB-KW"/>
</dbReference>
<reference evidence="8" key="1">
    <citation type="submission" date="2023-09" db="EMBL/GenBank/DDBJ databases">
        <title>Acinetobacter soli.</title>
        <authorList>
            <person name="Kim B."/>
            <person name="Kim D."/>
            <person name="Park D."/>
        </authorList>
    </citation>
    <scope>NUCLEOTIDE SEQUENCE</scope>
    <source>
        <strain evidence="8">2023.05</strain>
    </source>
</reference>
<name>A0AB38YVZ8_9GAMM</name>
<evidence type="ECO:0000313" key="9">
    <source>
        <dbReference type="Proteomes" id="UP001256400"/>
    </source>
</evidence>
<feature type="domain" description="Tyr recombinase" evidence="6">
    <location>
        <begin position="185"/>
        <end position="371"/>
    </location>
</feature>
<dbReference type="Pfam" id="PF13356">
    <property type="entry name" value="Arm-DNA-bind_3"/>
    <property type="match status" value="1"/>
</dbReference>
<evidence type="ECO:0000313" key="8">
    <source>
        <dbReference type="EMBL" id="WND05621.1"/>
    </source>
</evidence>
<gene>
    <name evidence="8" type="ORF">RHP80_00135</name>
</gene>
<accession>A0AB38YVZ8</accession>
<dbReference type="InterPro" id="IPR053876">
    <property type="entry name" value="Phage_int_M"/>
</dbReference>
<evidence type="ECO:0000259" key="6">
    <source>
        <dbReference type="PROSITE" id="PS51898"/>
    </source>
</evidence>
<evidence type="ECO:0000256" key="5">
    <source>
        <dbReference type="PROSITE-ProRule" id="PRU01248"/>
    </source>
</evidence>
<dbReference type="PROSITE" id="PS51900">
    <property type="entry name" value="CB"/>
    <property type="match status" value="1"/>
</dbReference>
<sequence>MLSDAQVKSLKPKESRYSVADGEGLNVSVFPNGKKKWVLSYRKNGKQNQKMLGEYPEMGCKEARMQARQLKQEIQGKVANSPPVHKVVKEWLAIMKSQWTSAKYYYTVEYRLNYLTEDIKDLPIDEVERKHISKKIKEIVAKGTLETANRALRLGKQVFDFAIASDYTDRNPCTLVEDVIPDYESDSHPCLPASEMPEFFKRMHASQSSSIVKIAMLLVCYTGTRITELLKARWDSGEIDFENKVWIIPADRMKRRKELMVPLVPQIYLLFKELESVKTDEGYIFKKRGKPYEHMTSEAVLTMIKRMGYEDTMVTHGFRSLFSTHANESKLFRGEVIDYQIAHVNKSTKADKTSKIYNRAEYWDERVELMTWYANEVEGWLDNNEINNKGA</sequence>
<dbReference type="Gene3D" id="3.30.160.390">
    <property type="entry name" value="Integrase, DNA-binding domain"/>
    <property type="match status" value="1"/>
</dbReference>
<evidence type="ECO:0000256" key="1">
    <source>
        <dbReference type="ARBA" id="ARBA00008857"/>
    </source>
</evidence>
<protein>
    <submittedName>
        <fullName evidence="8">Tyrosine-type recombinase/integrase</fullName>
    </submittedName>
</protein>
<dbReference type="InterPro" id="IPR002104">
    <property type="entry name" value="Integrase_catalytic"/>
</dbReference>
<dbReference type="InterPro" id="IPR011010">
    <property type="entry name" value="DNA_brk_join_enz"/>
</dbReference>
<feature type="domain" description="Core-binding (CB)" evidence="7">
    <location>
        <begin position="82"/>
        <end position="163"/>
    </location>
</feature>
<dbReference type="PANTHER" id="PTHR30629">
    <property type="entry name" value="PROPHAGE INTEGRASE"/>
    <property type="match status" value="1"/>
</dbReference>
<evidence type="ECO:0000259" key="7">
    <source>
        <dbReference type="PROSITE" id="PS51900"/>
    </source>
</evidence>
<keyword evidence="2" id="KW-0229">DNA integration</keyword>
<dbReference type="GO" id="GO:0006310">
    <property type="term" value="P:DNA recombination"/>
    <property type="evidence" value="ECO:0007669"/>
    <property type="project" value="UniProtKB-KW"/>
</dbReference>
<dbReference type="Pfam" id="PF22022">
    <property type="entry name" value="Phage_int_M"/>
    <property type="match status" value="1"/>
</dbReference>
<evidence type="ECO:0000256" key="2">
    <source>
        <dbReference type="ARBA" id="ARBA00022908"/>
    </source>
</evidence>
<dbReference type="GO" id="GO:0003677">
    <property type="term" value="F:DNA binding"/>
    <property type="evidence" value="ECO:0007669"/>
    <property type="project" value="UniProtKB-UniRule"/>
</dbReference>
<dbReference type="AlphaFoldDB" id="A0AB38YVZ8"/>
<dbReference type="InterPro" id="IPR013762">
    <property type="entry name" value="Integrase-like_cat_sf"/>
</dbReference>
<dbReference type="Gene3D" id="1.10.150.130">
    <property type="match status" value="1"/>
</dbReference>
<dbReference type="InterPro" id="IPR050808">
    <property type="entry name" value="Phage_Integrase"/>
</dbReference>
<dbReference type="InterPro" id="IPR025166">
    <property type="entry name" value="Integrase_DNA_bind_dom"/>
</dbReference>
<evidence type="ECO:0000256" key="4">
    <source>
        <dbReference type="ARBA" id="ARBA00023172"/>
    </source>
</evidence>
<dbReference type="PROSITE" id="PS51898">
    <property type="entry name" value="TYR_RECOMBINASE"/>
    <property type="match status" value="1"/>
</dbReference>
<dbReference type="InterPro" id="IPR010998">
    <property type="entry name" value="Integrase_recombinase_N"/>
</dbReference>